<reference evidence="5 6" key="1">
    <citation type="submission" date="2017-06" db="EMBL/GenBank/DDBJ databases">
        <authorList>
            <person name="Kim H.J."/>
            <person name="Triplett B.A."/>
        </authorList>
    </citation>
    <scope>NUCLEOTIDE SEQUENCE [LARGE SCALE GENOMIC DNA]</scope>
    <source>
        <strain evidence="5 6">S18795</strain>
    </source>
</reference>
<dbReference type="InterPro" id="IPR001082">
    <property type="entry name" value="Pilin"/>
</dbReference>
<sequence length="140" mass="14249">MKNQAAGFTLIELMVVVAIIAILAAVAIPQYNDYTAKGQFSEAIALLGGLKAPIAEQFANDNSAASCSLPVSAVTSGKYVAGIAAPAATPCVITATFRSSGVSSKIQSQSVVITYTASTGIWACETSAPTEVAPKGCPHR</sequence>
<dbReference type="InterPro" id="IPR012902">
    <property type="entry name" value="N_methyl_site"/>
</dbReference>
<evidence type="ECO:0000256" key="1">
    <source>
        <dbReference type="ARBA" id="ARBA00005233"/>
    </source>
</evidence>
<dbReference type="AlphaFoldDB" id="A0A246KW97"/>
<dbReference type="SUPFAM" id="SSF54523">
    <property type="entry name" value="Pili subunits"/>
    <property type="match status" value="1"/>
</dbReference>
<accession>A0A246KW97</accession>
<keyword evidence="4" id="KW-1133">Transmembrane helix</keyword>
<evidence type="ECO:0000313" key="5">
    <source>
        <dbReference type="EMBL" id="OWR30657.1"/>
    </source>
</evidence>
<keyword evidence="2" id="KW-0488">Methylation</keyword>
<organism evidence="5 6">
    <name type="scientific">Stenotrophomonas pavanii</name>
    <dbReference type="NCBI Taxonomy" id="487698"/>
    <lineage>
        <taxon>Bacteria</taxon>
        <taxon>Pseudomonadati</taxon>
        <taxon>Pseudomonadota</taxon>
        <taxon>Gammaproteobacteria</taxon>
        <taxon>Lysobacterales</taxon>
        <taxon>Lysobacteraceae</taxon>
        <taxon>Stenotrophomonas</taxon>
    </lineage>
</organism>
<dbReference type="InterPro" id="IPR045584">
    <property type="entry name" value="Pilin-like"/>
</dbReference>
<dbReference type="Pfam" id="PF00114">
    <property type="entry name" value="Pilin"/>
    <property type="match status" value="1"/>
</dbReference>
<evidence type="ECO:0000256" key="3">
    <source>
        <dbReference type="RuleBase" id="RU000389"/>
    </source>
</evidence>
<keyword evidence="4" id="KW-0812">Transmembrane</keyword>
<name>A0A246KW97_9GAMM</name>
<comment type="caution">
    <text evidence="5">The sequence shown here is derived from an EMBL/GenBank/DDBJ whole genome shotgun (WGS) entry which is preliminary data.</text>
</comment>
<evidence type="ECO:0000313" key="6">
    <source>
        <dbReference type="Proteomes" id="UP000197904"/>
    </source>
</evidence>
<keyword evidence="3" id="KW-0281">Fimbrium</keyword>
<dbReference type="PROSITE" id="PS00409">
    <property type="entry name" value="PROKAR_NTER_METHYL"/>
    <property type="match status" value="1"/>
</dbReference>
<protein>
    <submittedName>
        <fullName evidence="5">Prepilin-type cleavage/methylation domain-containing protein</fullName>
    </submittedName>
</protein>
<gene>
    <name evidence="5" type="ORF">CEE55_15610</name>
</gene>
<dbReference type="GO" id="GO:0044096">
    <property type="term" value="C:type IV pilus"/>
    <property type="evidence" value="ECO:0007669"/>
    <property type="project" value="TreeGrafter"/>
</dbReference>
<dbReference type="PANTHER" id="PTHR30093">
    <property type="entry name" value="GENERAL SECRETION PATHWAY PROTEIN G"/>
    <property type="match status" value="1"/>
</dbReference>
<proteinExistence type="inferred from homology"/>
<evidence type="ECO:0000256" key="2">
    <source>
        <dbReference type="ARBA" id="ARBA00022481"/>
    </source>
</evidence>
<keyword evidence="4" id="KW-0472">Membrane</keyword>
<comment type="similarity">
    <text evidence="1 3">Belongs to the N-Me-Phe pilin family.</text>
</comment>
<dbReference type="PANTHER" id="PTHR30093:SF34">
    <property type="entry name" value="PREPILIN PEPTIDASE-DEPENDENT PROTEIN D"/>
    <property type="match status" value="1"/>
</dbReference>
<dbReference type="GO" id="GO:0007155">
    <property type="term" value="P:cell adhesion"/>
    <property type="evidence" value="ECO:0007669"/>
    <property type="project" value="InterPro"/>
</dbReference>
<dbReference type="Proteomes" id="UP000197904">
    <property type="component" value="Unassembled WGS sequence"/>
</dbReference>
<dbReference type="NCBIfam" id="TIGR02532">
    <property type="entry name" value="IV_pilin_GFxxxE"/>
    <property type="match status" value="1"/>
</dbReference>
<feature type="transmembrane region" description="Helical" evidence="4">
    <location>
        <begin position="6"/>
        <end position="28"/>
    </location>
</feature>
<evidence type="ECO:0000256" key="4">
    <source>
        <dbReference type="SAM" id="Phobius"/>
    </source>
</evidence>
<dbReference type="Gene3D" id="3.30.700.10">
    <property type="entry name" value="Glycoprotein, Type 4 Pilin"/>
    <property type="match status" value="1"/>
</dbReference>
<dbReference type="EMBL" id="NIXP01000107">
    <property type="protein sequence ID" value="OWR30657.1"/>
    <property type="molecule type" value="Genomic_DNA"/>
</dbReference>
<dbReference type="GO" id="GO:0043107">
    <property type="term" value="P:type IV pilus-dependent motility"/>
    <property type="evidence" value="ECO:0007669"/>
    <property type="project" value="TreeGrafter"/>
</dbReference>
<dbReference type="Pfam" id="PF07963">
    <property type="entry name" value="N_methyl"/>
    <property type="match status" value="1"/>
</dbReference>
<dbReference type="RefSeq" id="WP_080355531.1">
    <property type="nucleotide sequence ID" value="NZ_CP061011.1"/>
</dbReference>